<name>A0ABM3RKG2_SPIOL</name>
<comment type="catalytic activity">
    <reaction evidence="6">
        <text>a uridine in tRNA + S-adenosyl-L-methionine = a 3-[(3S)-3-amino-3-carboxypropyl]uridine in tRNA + S-methyl-5'-thioadenosine + H(+)</text>
        <dbReference type="Rhea" id="RHEA:62432"/>
        <dbReference type="Rhea" id="RHEA-COMP:13339"/>
        <dbReference type="Rhea" id="RHEA-COMP:16092"/>
        <dbReference type="ChEBI" id="CHEBI:15378"/>
        <dbReference type="ChEBI" id="CHEBI:17509"/>
        <dbReference type="ChEBI" id="CHEBI:59789"/>
        <dbReference type="ChEBI" id="CHEBI:65315"/>
        <dbReference type="ChEBI" id="CHEBI:82930"/>
        <dbReference type="EC" id="2.5.1.25"/>
    </reaction>
</comment>
<sequence>MEGEPGEEEHLLLFPATPAAAEIRRKICSGGCDRPVKVCLCEKIPREPIPTTTQIVILQHPHEQRQKLATVPVLKKCLENCEIIVGRRLRRGHSPILDSLYQESKDSADSTPVCRAVFLFPGTELMPSIEINEWRSSSKRACIDGSVLIVFDGTWKHAKEMMFASLPFISKFATRVCFGCEYEVDGGSIYDSDLILKKEPFKGCMSTMEAVARALGVLETSGVEIEAKLVEVLKSMVSLQACYLKPMKPRKKLLGKGMVQKTNIEAAGKRYCYS</sequence>
<evidence type="ECO:0000256" key="2">
    <source>
        <dbReference type="ARBA" id="ARBA00022679"/>
    </source>
</evidence>
<proteinExistence type="inferred from homology"/>
<evidence type="ECO:0000256" key="5">
    <source>
        <dbReference type="ARBA" id="ARBA00034489"/>
    </source>
</evidence>
<accession>A0ABM3RKG2</accession>
<evidence type="ECO:0000259" key="7">
    <source>
        <dbReference type="SMART" id="SM01144"/>
    </source>
</evidence>
<evidence type="ECO:0000313" key="9">
    <source>
        <dbReference type="RefSeq" id="XP_056696084.1"/>
    </source>
</evidence>
<evidence type="ECO:0000256" key="1">
    <source>
        <dbReference type="ARBA" id="ARBA00012386"/>
    </source>
</evidence>
<reference evidence="8" key="1">
    <citation type="journal article" date="2021" name="Nat. Commun.">
        <title>Genomic analyses provide insights into spinach domestication and the genetic basis of agronomic traits.</title>
        <authorList>
            <person name="Cai X."/>
            <person name="Sun X."/>
            <person name="Xu C."/>
            <person name="Sun H."/>
            <person name="Wang X."/>
            <person name="Ge C."/>
            <person name="Zhang Z."/>
            <person name="Wang Q."/>
            <person name="Fei Z."/>
            <person name="Jiao C."/>
            <person name="Wang Q."/>
        </authorList>
    </citation>
    <scope>NUCLEOTIDE SEQUENCE [LARGE SCALE GENOMIC DNA]</scope>
    <source>
        <strain evidence="8">cv. Varoflay</strain>
    </source>
</reference>
<organism evidence="8 9">
    <name type="scientific">Spinacia oleracea</name>
    <name type="common">Spinach</name>
    <dbReference type="NCBI Taxonomy" id="3562"/>
    <lineage>
        <taxon>Eukaryota</taxon>
        <taxon>Viridiplantae</taxon>
        <taxon>Streptophyta</taxon>
        <taxon>Embryophyta</taxon>
        <taxon>Tracheophyta</taxon>
        <taxon>Spermatophyta</taxon>
        <taxon>Magnoliopsida</taxon>
        <taxon>eudicotyledons</taxon>
        <taxon>Gunneridae</taxon>
        <taxon>Pentapetalae</taxon>
        <taxon>Caryophyllales</taxon>
        <taxon>Chenopodiaceae</taxon>
        <taxon>Chenopodioideae</taxon>
        <taxon>Anserineae</taxon>
        <taxon>Spinacia</taxon>
    </lineage>
</organism>
<keyword evidence="4" id="KW-0819">tRNA processing</keyword>
<evidence type="ECO:0000256" key="4">
    <source>
        <dbReference type="ARBA" id="ARBA00022694"/>
    </source>
</evidence>
<dbReference type="RefSeq" id="XP_056696084.1">
    <property type="nucleotide sequence ID" value="XM_056840106.1"/>
</dbReference>
<dbReference type="InterPro" id="IPR005636">
    <property type="entry name" value="DTW"/>
</dbReference>
<keyword evidence="2" id="KW-0808">Transferase</keyword>
<dbReference type="EC" id="2.5.1.25" evidence="1"/>
<dbReference type="InterPro" id="IPR039262">
    <property type="entry name" value="DTWD2/TAPT"/>
</dbReference>
<keyword evidence="8" id="KW-1185">Reference proteome</keyword>
<dbReference type="SMART" id="SM01144">
    <property type="entry name" value="DTW"/>
    <property type="match status" value="1"/>
</dbReference>
<evidence type="ECO:0000256" key="6">
    <source>
        <dbReference type="ARBA" id="ARBA00048718"/>
    </source>
</evidence>
<reference evidence="9" key="2">
    <citation type="submission" date="2025-08" db="UniProtKB">
        <authorList>
            <consortium name="RefSeq"/>
        </authorList>
    </citation>
    <scope>IDENTIFICATION</scope>
    <source>
        <tissue evidence="9">Leaf</tissue>
    </source>
</reference>
<protein>
    <recommendedName>
        <fullName evidence="1">tRNA-uridine aminocarboxypropyltransferase</fullName>
        <ecNumber evidence="1">2.5.1.25</ecNumber>
    </recommendedName>
</protein>
<dbReference type="Pfam" id="PF03942">
    <property type="entry name" value="DTW"/>
    <property type="match status" value="1"/>
</dbReference>
<dbReference type="GeneID" id="110779177"/>
<comment type="similarity">
    <text evidence="5">Belongs to the TDD superfamily. DTWD2 family.</text>
</comment>
<dbReference type="PANTHER" id="PTHR21392">
    <property type="entry name" value="TRNA-URIDINE AMINOCARBOXYPROPYLTRANSFERASE 2"/>
    <property type="match status" value="1"/>
</dbReference>
<evidence type="ECO:0000313" key="8">
    <source>
        <dbReference type="Proteomes" id="UP000813463"/>
    </source>
</evidence>
<keyword evidence="3" id="KW-0949">S-adenosyl-L-methionine</keyword>
<evidence type="ECO:0000256" key="3">
    <source>
        <dbReference type="ARBA" id="ARBA00022691"/>
    </source>
</evidence>
<feature type="domain" description="DTW" evidence="7">
    <location>
        <begin position="24"/>
        <end position="245"/>
    </location>
</feature>
<dbReference type="Proteomes" id="UP000813463">
    <property type="component" value="Chromosome 3"/>
</dbReference>
<dbReference type="PANTHER" id="PTHR21392:SF0">
    <property type="entry name" value="TRNA-URIDINE AMINOCARBOXYPROPYLTRANSFERASE 2"/>
    <property type="match status" value="1"/>
</dbReference>
<gene>
    <name evidence="9" type="primary">LOC110779177</name>
</gene>